<dbReference type="Pfam" id="PF08352">
    <property type="entry name" value="oligo_HPY"/>
    <property type="match status" value="1"/>
</dbReference>
<dbReference type="InterPro" id="IPR003593">
    <property type="entry name" value="AAA+_ATPase"/>
</dbReference>
<keyword evidence="3" id="KW-0813">Transport</keyword>
<dbReference type="GO" id="GO:0005886">
    <property type="term" value="C:plasma membrane"/>
    <property type="evidence" value="ECO:0007669"/>
    <property type="project" value="UniProtKB-SubCell"/>
</dbReference>
<evidence type="ECO:0000256" key="2">
    <source>
        <dbReference type="ARBA" id="ARBA00005417"/>
    </source>
</evidence>
<dbReference type="PROSITE" id="PS00211">
    <property type="entry name" value="ABC_TRANSPORTER_1"/>
    <property type="match status" value="2"/>
</dbReference>
<dbReference type="PANTHER" id="PTHR43297:SF2">
    <property type="entry name" value="DIPEPTIDE TRANSPORT ATP-BINDING PROTEIN DPPD"/>
    <property type="match status" value="1"/>
</dbReference>
<gene>
    <name evidence="9" type="ORF">EBQ26_01955</name>
</gene>
<dbReference type="InterPro" id="IPR017871">
    <property type="entry name" value="ABC_transporter-like_CS"/>
</dbReference>
<accession>A0A3M6QDW7</accession>
<dbReference type="InterPro" id="IPR013563">
    <property type="entry name" value="Oligopep_ABC_C"/>
</dbReference>
<comment type="subcellular location">
    <subcellularLocation>
        <location evidence="1">Cell inner membrane</location>
        <topology evidence="1">Peripheral membrane protein</topology>
    </subcellularLocation>
</comment>
<proteinExistence type="inferred from homology"/>
<dbReference type="FunFam" id="3.40.50.300:FF:000016">
    <property type="entry name" value="Oligopeptide ABC transporter ATP-binding component"/>
    <property type="match status" value="1"/>
</dbReference>
<dbReference type="SMART" id="SM00382">
    <property type="entry name" value="AAA"/>
    <property type="match status" value="2"/>
</dbReference>
<dbReference type="EMBL" id="RDQM01000002">
    <property type="protein sequence ID" value="RMX00672.1"/>
    <property type="molecule type" value="Genomic_DNA"/>
</dbReference>
<evidence type="ECO:0000313" key="9">
    <source>
        <dbReference type="EMBL" id="RMX00672.1"/>
    </source>
</evidence>
<feature type="domain" description="ABC transporter" evidence="8">
    <location>
        <begin position="295"/>
        <end position="543"/>
    </location>
</feature>
<dbReference type="InterPro" id="IPR027417">
    <property type="entry name" value="P-loop_NTPase"/>
</dbReference>
<dbReference type="NCBIfam" id="NF008453">
    <property type="entry name" value="PRK11308.1"/>
    <property type="match status" value="2"/>
</dbReference>
<dbReference type="RefSeq" id="WP_122237353.1">
    <property type="nucleotide sequence ID" value="NZ_RDQM01000002.1"/>
</dbReference>
<dbReference type="AlphaFoldDB" id="A0A3M6QDW7"/>
<dbReference type="Pfam" id="PF00005">
    <property type="entry name" value="ABC_tran"/>
    <property type="match status" value="2"/>
</dbReference>
<evidence type="ECO:0000256" key="4">
    <source>
        <dbReference type="ARBA" id="ARBA00022475"/>
    </source>
</evidence>
<reference evidence="9 10" key="1">
    <citation type="submission" date="2018-10" db="EMBL/GenBank/DDBJ databases">
        <title>Comamonadaceae CDC group NO-1 genome sequencing and assembly.</title>
        <authorList>
            <person name="Bernier A.-M."/>
            <person name="Bernard K."/>
        </authorList>
    </citation>
    <scope>NUCLEOTIDE SEQUENCE [LARGE SCALE GENOMIC DNA]</scope>
    <source>
        <strain evidence="9 10">NML970147</strain>
    </source>
</reference>
<evidence type="ECO:0000256" key="6">
    <source>
        <dbReference type="ARBA" id="ARBA00022840"/>
    </source>
</evidence>
<dbReference type="GO" id="GO:0055085">
    <property type="term" value="P:transmembrane transport"/>
    <property type="evidence" value="ECO:0007669"/>
    <property type="project" value="UniProtKB-ARBA"/>
</dbReference>
<evidence type="ECO:0000259" key="8">
    <source>
        <dbReference type="PROSITE" id="PS50893"/>
    </source>
</evidence>
<keyword evidence="6 9" id="KW-0067">ATP-binding</keyword>
<evidence type="ECO:0000256" key="7">
    <source>
        <dbReference type="ARBA" id="ARBA00023136"/>
    </source>
</evidence>
<comment type="similarity">
    <text evidence="2">Belongs to the ABC transporter superfamily.</text>
</comment>
<protein>
    <submittedName>
        <fullName evidence="9">ABC transporter ATP-binding protein</fullName>
    </submittedName>
</protein>
<keyword evidence="5" id="KW-0547">Nucleotide-binding</keyword>
<dbReference type="Proteomes" id="UP000267521">
    <property type="component" value="Unassembled WGS sequence"/>
</dbReference>
<evidence type="ECO:0000256" key="5">
    <source>
        <dbReference type="ARBA" id="ARBA00022741"/>
    </source>
</evidence>
<dbReference type="SUPFAM" id="SSF52540">
    <property type="entry name" value="P-loop containing nucleoside triphosphate hydrolases"/>
    <property type="match status" value="2"/>
</dbReference>
<keyword evidence="4" id="KW-1003">Cell membrane</keyword>
<evidence type="ECO:0000256" key="1">
    <source>
        <dbReference type="ARBA" id="ARBA00004417"/>
    </source>
</evidence>
<dbReference type="GO" id="GO:0016887">
    <property type="term" value="F:ATP hydrolysis activity"/>
    <property type="evidence" value="ECO:0007669"/>
    <property type="project" value="InterPro"/>
</dbReference>
<name>A0A3M6QDW7_9BURK</name>
<evidence type="ECO:0000256" key="3">
    <source>
        <dbReference type="ARBA" id="ARBA00022448"/>
    </source>
</evidence>
<dbReference type="GO" id="GO:0005524">
    <property type="term" value="F:ATP binding"/>
    <property type="evidence" value="ECO:0007669"/>
    <property type="project" value="UniProtKB-KW"/>
</dbReference>
<dbReference type="CDD" id="cd03257">
    <property type="entry name" value="ABC_NikE_OppD_transporters"/>
    <property type="match status" value="2"/>
</dbReference>
<dbReference type="GO" id="GO:0015833">
    <property type="term" value="P:peptide transport"/>
    <property type="evidence" value="ECO:0007669"/>
    <property type="project" value="InterPro"/>
</dbReference>
<comment type="caution">
    <text evidence="9">The sequence shown here is derived from an EMBL/GenBank/DDBJ whole genome shotgun (WGS) entry which is preliminary data.</text>
</comment>
<dbReference type="NCBIfam" id="NF007739">
    <property type="entry name" value="PRK10419.1"/>
    <property type="match status" value="2"/>
</dbReference>
<dbReference type="InterPro" id="IPR003439">
    <property type="entry name" value="ABC_transporter-like_ATP-bd"/>
</dbReference>
<dbReference type="PANTHER" id="PTHR43297">
    <property type="entry name" value="OLIGOPEPTIDE TRANSPORT ATP-BINDING PROTEIN APPD"/>
    <property type="match status" value="1"/>
</dbReference>
<dbReference type="InterPro" id="IPR050388">
    <property type="entry name" value="ABC_Ni/Peptide_Import"/>
</dbReference>
<keyword evidence="7" id="KW-0472">Membrane</keyword>
<sequence length="550" mass="59824">MNEPPAPAPASAPLLEVRDFRVAFDGKTVVHGVDFTLAPGEKLALVGESGSGKSVTALSLLRLLEGAQLSGQALLQGRDLVRMHAPQLQAVRGADAAVVFQEPMTAFNPLMTIGNQIAEILQIKQGLPKRAAQQQAAQLLAQTGIPEPQRRARSYPHQLSGGQRQRAMIAMALANRPKLLIADEPTTALDVHLRLQILQLLADLQQDSGMAVLLITHDLNLVRHFADRVAVMQAGRIVEQGPVRQVFENPQQAYTRQLLGSRPRRDVVEVQQRGAAGDSAPACIEARGVRVDYEVPLPGLRGWLRKGHFTAVHALDFTLRAGQTLAVVGESGSGKTTLAQAVLGLLPCQGELRLQGQPWQQPALRNTPHNRALRRQVQVVFQDPFSALSPRLTVGEIVQEGLLVHAPHLSAEQRRAKVAALLAEVGLDLRHWPGLLERYPHAFSGGQRQRIAIARALVSEPAVLVLDEPTSALDATIAQQVLALLQRLQRERGLAYLLITHDMDVVRAMAHDVLVMKDGQAVEYGPWRAVLEHPQCAYTQALVQAAAPSQ</sequence>
<dbReference type="Gene3D" id="3.40.50.300">
    <property type="entry name" value="P-loop containing nucleotide triphosphate hydrolases"/>
    <property type="match status" value="2"/>
</dbReference>
<dbReference type="PROSITE" id="PS50893">
    <property type="entry name" value="ABC_TRANSPORTER_2"/>
    <property type="match status" value="2"/>
</dbReference>
<organism evidence="9 10">
    <name type="scientific">Allofranklinella schreckenbergeri</name>
    <dbReference type="NCBI Taxonomy" id="1076744"/>
    <lineage>
        <taxon>Bacteria</taxon>
        <taxon>Pseudomonadati</taxon>
        <taxon>Pseudomonadota</taxon>
        <taxon>Betaproteobacteria</taxon>
        <taxon>Burkholderiales</taxon>
        <taxon>Comamonadaceae</taxon>
        <taxon>Allofranklinella</taxon>
    </lineage>
</organism>
<feature type="domain" description="ABC transporter" evidence="8">
    <location>
        <begin position="15"/>
        <end position="259"/>
    </location>
</feature>
<evidence type="ECO:0000313" key="10">
    <source>
        <dbReference type="Proteomes" id="UP000267521"/>
    </source>
</evidence>